<comment type="subcellular location">
    <subcellularLocation>
        <location evidence="1">Cell outer membrane</location>
        <topology evidence="1">Multi-pass membrane protein</topology>
    </subcellularLocation>
</comment>
<sequence length="788" mass="86614">MRSTATYATAIIATSLGVLVPSLGWGQVRHQLSGTVRDAAGAALPGATVAVPALGLGTATDAAGHYQLELPSGPQQVTVSFIGYVPQTFRVNLSQRQQRNLTLAASPSDLGEVVVTGQQTLREKLETTQMGVEHLTIREAKLLPALFGEVDILKTLQLKPGVQSGGEGSSGIFVRGGSADQNLVLLDNALVYNPNHLFGLFSVFNSDAVQSVDLYKSGFPAQFGGRLSSVIDVKMREGSREKFTVTGGLGLIASRLSLEGPLGKHAAGQPAKGSFIVSGRRTYFDIFTRALNRANAGDETAQPIPDYFFHDFSAKANYSLGEKDQVFATGYLGRDVFGFNGFGDLQANFSWGNTLGTLRWQHTFSPKLTANTQVGLTSYQYNLGSAFDIVSFGLTSTIRDYNARVDFDYQPHPAHQVRFGASATRHTFGVGRLQVETNDNSLDIDNNITYPGLEAGLYATDNWKVSDKFQAELGLRLTGFGSGGQTYGGLEPRLAGRYLLTDKVSLKANYALMYQYAHLVSNSGASLPTDIWYPSRLNIRPQRSQQVSTGVSWLLGGGKYLLTNEVYYKWSANQIDFRDGAQIFANPNLDQEFIFGRGWSYGNELYLEKKEGKTTGWIGYTLAWSWRQFLPQNGTDGVNGGRPFYPSYDRRHNLNVVVLHQLSTRVSLTASFVYTSGAPTTLPAGLFGLQNVPGADLLPVPVYPDRNSYRLIPYHRLDLGLVWKLKPVRFGTERDLTFSVYNAYDRRNAYFVYFETTRDPGTDVINGFRAQQVSLFPVIPSVTYNFKF</sequence>
<evidence type="ECO:0000256" key="9">
    <source>
        <dbReference type="ARBA" id="ARBA00023237"/>
    </source>
</evidence>
<keyword evidence="6 10" id="KW-0798">TonB box</keyword>
<feature type="domain" description="TonB-dependent receptor plug" evidence="12">
    <location>
        <begin position="150"/>
        <end position="226"/>
    </location>
</feature>
<proteinExistence type="inferred from homology"/>
<dbReference type="Gene3D" id="2.170.130.10">
    <property type="entry name" value="TonB-dependent receptor, plug domain"/>
    <property type="match status" value="1"/>
</dbReference>
<dbReference type="Proteomes" id="UP001597197">
    <property type="component" value="Unassembled WGS sequence"/>
</dbReference>
<dbReference type="InterPro" id="IPR037066">
    <property type="entry name" value="Plug_dom_sf"/>
</dbReference>
<gene>
    <name evidence="13" type="ORF">ACFSDX_17545</name>
</gene>
<dbReference type="InterPro" id="IPR000531">
    <property type="entry name" value="Beta-barrel_TonB"/>
</dbReference>
<keyword evidence="9" id="KW-0998">Cell outer membrane</keyword>
<keyword evidence="4" id="KW-0812">Transmembrane</keyword>
<evidence type="ECO:0000256" key="7">
    <source>
        <dbReference type="ARBA" id="ARBA00023136"/>
    </source>
</evidence>
<dbReference type="PANTHER" id="PTHR30069:SF29">
    <property type="entry name" value="HEMOGLOBIN AND HEMOGLOBIN-HAPTOGLOBIN-BINDING PROTEIN 1-RELATED"/>
    <property type="match status" value="1"/>
</dbReference>
<reference evidence="14" key="1">
    <citation type="journal article" date="2019" name="Int. J. Syst. Evol. Microbiol.">
        <title>The Global Catalogue of Microorganisms (GCM) 10K type strain sequencing project: providing services to taxonomists for standard genome sequencing and annotation.</title>
        <authorList>
            <consortium name="The Broad Institute Genomics Platform"/>
            <consortium name="The Broad Institute Genome Sequencing Center for Infectious Disease"/>
            <person name="Wu L."/>
            <person name="Ma J."/>
        </authorList>
    </citation>
    <scope>NUCLEOTIDE SEQUENCE [LARGE SCALE GENOMIC DNA]</scope>
    <source>
        <strain evidence="14">CGMCC 1.15795</strain>
    </source>
</reference>
<dbReference type="Gene3D" id="2.60.40.1120">
    <property type="entry name" value="Carboxypeptidase-like, regulatory domain"/>
    <property type="match status" value="1"/>
</dbReference>
<dbReference type="SUPFAM" id="SSF49464">
    <property type="entry name" value="Carboxypeptidase regulatory domain-like"/>
    <property type="match status" value="1"/>
</dbReference>
<dbReference type="InterPro" id="IPR036942">
    <property type="entry name" value="Beta-barrel_TonB_sf"/>
</dbReference>
<evidence type="ECO:0000256" key="2">
    <source>
        <dbReference type="ARBA" id="ARBA00022448"/>
    </source>
</evidence>
<dbReference type="EMBL" id="JBHUFD010000006">
    <property type="protein sequence ID" value="MFD1874253.1"/>
    <property type="molecule type" value="Genomic_DNA"/>
</dbReference>
<keyword evidence="2" id="KW-0813">Transport</keyword>
<evidence type="ECO:0000313" key="13">
    <source>
        <dbReference type="EMBL" id="MFD1874253.1"/>
    </source>
</evidence>
<evidence type="ECO:0000256" key="4">
    <source>
        <dbReference type="ARBA" id="ARBA00022692"/>
    </source>
</evidence>
<dbReference type="Gene3D" id="2.40.170.20">
    <property type="entry name" value="TonB-dependent receptor, beta-barrel domain"/>
    <property type="match status" value="1"/>
</dbReference>
<dbReference type="InterPro" id="IPR039426">
    <property type="entry name" value="TonB-dep_rcpt-like"/>
</dbReference>
<evidence type="ECO:0000256" key="8">
    <source>
        <dbReference type="ARBA" id="ARBA00023170"/>
    </source>
</evidence>
<keyword evidence="5" id="KW-0732">Signal</keyword>
<dbReference type="Pfam" id="PF00593">
    <property type="entry name" value="TonB_dep_Rec_b-barrel"/>
    <property type="match status" value="1"/>
</dbReference>
<keyword evidence="8 13" id="KW-0675">Receptor</keyword>
<keyword evidence="14" id="KW-1185">Reference proteome</keyword>
<keyword evidence="3" id="KW-1134">Transmembrane beta strand</keyword>
<evidence type="ECO:0000256" key="6">
    <source>
        <dbReference type="ARBA" id="ARBA00023077"/>
    </source>
</evidence>
<evidence type="ECO:0000256" key="10">
    <source>
        <dbReference type="RuleBase" id="RU003357"/>
    </source>
</evidence>
<evidence type="ECO:0000313" key="14">
    <source>
        <dbReference type="Proteomes" id="UP001597197"/>
    </source>
</evidence>
<protein>
    <submittedName>
        <fullName evidence="13">TonB-dependent receptor domain-containing protein</fullName>
    </submittedName>
</protein>
<dbReference type="SUPFAM" id="SSF56935">
    <property type="entry name" value="Porins"/>
    <property type="match status" value="1"/>
</dbReference>
<evidence type="ECO:0000256" key="5">
    <source>
        <dbReference type="ARBA" id="ARBA00022729"/>
    </source>
</evidence>
<dbReference type="RefSeq" id="WP_382315887.1">
    <property type="nucleotide sequence ID" value="NZ_JBHUFD010000006.1"/>
</dbReference>
<evidence type="ECO:0000256" key="3">
    <source>
        <dbReference type="ARBA" id="ARBA00022452"/>
    </source>
</evidence>
<dbReference type="InterPro" id="IPR008969">
    <property type="entry name" value="CarboxyPept-like_regulatory"/>
</dbReference>
<organism evidence="13 14">
    <name type="scientific">Hymenobacter bucti</name>
    <dbReference type="NCBI Taxonomy" id="1844114"/>
    <lineage>
        <taxon>Bacteria</taxon>
        <taxon>Pseudomonadati</taxon>
        <taxon>Bacteroidota</taxon>
        <taxon>Cytophagia</taxon>
        <taxon>Cytophagales</taxon>
        <taxon>Hymenobacteraceae</taxon>
        <taxon>Hymenobacter</taxon>
    </lineage>
</organism>
<dbReference type="Pfam" id="PF13715">
    <property type="entry name" value="CarbopepD_reg_2"/>
    <property type="match status" value="1"/>
</dbReference>
<dbReference type="PANTHER" id="PTHR30069">
    <property type="entry name" value="TONB-DEPENDENT OUTER MEMBRANE RECEPTOR"/>
    <property type="match status" value="1"/>
</dbReference>
<keyword evidence="7 10" id="KW-0472">Membrane</keyword>
<name>A0ABW4QXB0_9BACT</name>
<accession>A0ABW4QXB0</accession>
<comment type="similarity">
    <text evidence="10">Belongs to the TonB-dependent receptor family.</text>
</comment>
<feature type="domain" description="TonB-dependent receptor-like beta-barrel" evidence="11">
    <location>
        <begin position="333"/>
        <end position="742"/>
    </location>
</feature>
<evidence type="ECO:0000256" key="1">
    <source>
        <dbReference type="ARBA" id="ARBA00004571"/>
    </source>
</evidence>
<evidence type="ECO:0000259" key="11">
    <source>
        <dbReference type="Pfam" id="PF00593"/>
    </source>
</evidence>
<dbReference type="Pfam" id="PF07715">
    <property type="entry name" value="Plug"/>
    <property type="match status" value="1"/>
</dbReference>
<evidence type="ECO:0000259" key="12">
    <source>
        <dbReference type="Pfam" id="PF07715"/>
    </source>
</evidence>
<comment type="caution">
    <text evidence="13">The sequence shown here is derived from an EMBL/GenBank/DDBJ whole genome shotgun (WGS) entry which is preliminary data.</text>
</comment>
<dbReference type="InterPro" id="IPR012910">
    <property type="entry name" value="Plug_dom"/>
</dbReference>